<dbReference type="Pfam" id="PF04116">
    <property type="entry name" value="FA_hydroxylase"/>
    <property type="match status" value="1"/>
</dbReference>
<dbReference type="SMART" id="SM01117">
    <property type="entry name" value="Cyt-b5"/>
    <property type="match status" value="1"/>
</dbReference>
<dbReference type="GO" id="GO:0005506">
    <property type="term" value="F:iron ion binding"/>
    <property type="evidence" value="ECO:0007669"/>
    <property type="project" value="UniProtKB-UniRule"/>
</dbReference>
<feature type="transmembrane region" description="Helical" evidence="21">
    <location>
        <begin position="252"/>
        <end position="274"/>
    </location>
</feature>
<feature type="binding site" description="axial binding residue" evidence="20">
    <location>
        <position position="36"/>
    </location>
    <ligand>
        <name>heme</name>
        <dbReference type="ChEBI" id="CHEBI:30413"/>
    </ligand>
    <ligandPart>
        <name>Fe</name>
        <dbReference type="ChEBI" id="CHEBI:18248"/>
    </ligandPart>
</feature>
<dbReference type="OrthoDB" id="2204368at2759"/>
<dbReference type="Pfam" id="PF00173">
    <property type="entry name" value="Cyt-b5"/>
    <property type="match status" value="1"/>
</dbReference>
<keyword evidence="12 21" id="KW-1133">Transmembrane helix</keyword>
<dbReference type="InterPro" id="IPR036400">
    <property type="entry name" value="Cyt_B5-like_heme/steroid_sf"/>
</dbReference>
<evidence type="ECO:0000256" key="3">
    <source>
        <dbReference type="ARBA" id="ARBA00005189"/>
    </source>
</evidence>
<evidence type="ECO:0000256" key="6">
    <source>
        <dbReference type="ARBA" id="ARBA00022617"/>
    </source>
</evidence>
<evidence type="ECO:0000256" key="1">
    <source>
        <dbReference type="ARBA" id="ARBA00004477"/>
    </source>
</evidence>
<dbReference type="PIRSF" id="PIRSF005149">
    <property type="entry name" value="IPC-B_HD"/>
    <property type="match status" value="1"/>
</dbReference>
<keyword evidence="8 18" id="KW-0479">Metal-binding</keyword>
<proteinExistence type="inferred from homology"/>
<evidence type="ECO:0000256" key="21">
    <source>
        <dbReference type="SAM" id="Phobius"/>
    </source>
</evidence>
<comment type="function">
    <text evidence="18">Ceramide hydroxylase involved in the hydroxylation of sphingolipid-associated very long chain fatty acids. Postulated to hydroxylate the very long chain fatty acid of dihydroceramides and phytoceramides at C-2.</text>
</comment>
<comment type="subcellular location">
    <subcellularLocation>
        <location evidence="1">Endoplasmic reticulum membrane</location>
        <topology evidence="1">Multi-pass membrane protein</topology>
    </subcellularLocation>
</comment>
<keyword evidence="15 18" id="KW-0443">Lipid metabolism</keyword>
<keyword evidence="7 21" id="KW-0812">Transmembrane</keyword>
<evidence type="ECO:0000256" key="7">
    <source>
        <dbReference type="ARBA" id="ARBA00022692"/>
    </source>
</evidence>
<dbReference type="EMBL" id="JAAAHW010007543">
    <property type="protein sequence ID" value="KAF9947627.1"/>
    <property type="molecule type" value="Genomic_DNA"/>
</dbReference>
<evidence type="ECO:0000256" key="20">
    <source>
        <dbReference type="PIRSR" id="PIRSR005149-50"/>
    </source>
</evidence>
<sequence length="320" mass="36791">MQTYSVQQVQAHCSADDCWVIHKNKVYNVSSFIADHPGGEDYILDHAGKDITVLMHDQLTHLHSDGAYDMMHDFLIGSIEIPEMTLLRQRSTTTTTTYDNQEKLLEEENLDIDIDIDIDIDYLKPTDLAADKKSKFLDLSQPLLYQLWTSDFSKAFYLEQVHIPRHLPRPAQIFGSPYLEVFTKTPWYVIPIFWLPIIAYNVHMSLEAGQSPDKVATSFLGGIMRLVMPPVLAVVLATPLNKLAHSLFREPVAYAVMAGALLGYVLYDLTHYYLHHAKVFKVHFQEMKTYHLAHHYKNYEGGYGITSKIWDRVFNTELKL</sequence>
<dbReference type="GO" id="GO:0005789">
    <property type="term" value="C:endoplasmic reticulum membrane"/>
    <property type="evidence" value="ECO:0007669"/>
    <property type="project" value="UniProtKB-SubCell"/>
</dbReference>
<evidence type="ECO:0000259" key="22">
    <source>
        <dbReference type="PROSITE" id="PS50255"/>
    </source>
</evidence>
<feature type="binding site" evidence="19">
    <location>
        <position position="294"/>
    </location>
    <ligand>
        <name>Zn(2+)</name>
        <dbReference type="ChEBI" id="CHEBI:29105"/>
        <label>1</label>
    </ligand>
</feature>
<evidence type="ECO:0000256" key="9">
    <source>
        <dbReference type="ARBA" id="ARBA00022824"/>
    </source>
</evidence>
<keyword evidence="10 18" id="KW-0276">Fatty acid metabolism</keyword>
<protein>
    <recommendedName>
        <fullName evidence="18">Ceramide very long chain fatty acid hydroxylase</fullName>
        <ecNumber evidence="18">1.-.-.-</ecNumber>
    </recommendedName>
</protein>
<evidence type="ECO:0000256" key="10">
    <source>
        <dbReference type="ARBA" id="ARBA00022832"/>
    </source>
</evidence>
<dbReference type="PANTHER" id="PTHR12863:SF1">
    <property type="entry name" value="FATTY ACID 2-HYDROXYLASE"/>
    <property type="match status" value="1"/>
</dbReference>
<evidence type="ECO:0000256" key="18">
    <source>
        <dbReference type="PIRNR" id="PIRNR005149"/>
    </source>
</evidence>
<comment type="cofactor">
    <cofactor evidence="20">
        <name>Fe cation</name>
        <dbReference type="ChEBI" id="CHEBI:24875"/>
    </cofactor>
</comment>
<keyword evidence="16 18" id="KW-0472">Membrane</keyword>
<evidence type="ECO:0000256" key="17">
    <source>
        <dbReference type="ARBA" id="ARBA00023160"/>
    </source>
</evidence>
<evidence type="ECO:0000256" key="13">
    <source>
        <dbReference type="ARBA" id="ARBA00023002"/>
    </source>
</evidence>
<feature type="transmembrane region" description="Helical" evidence="21">
    <location>
        <begin position="215"/>
        <end position="240"/>
    </location>
</feature>
<keyword evidence="6 20" id="KW-0349">Heme</keyword>
<dbReference type="GO" id="GO:0020037">
    <property type="term" value="F:heme binding"/>
    <property type="evidence" value="ECO:0007669"/>
    <property type="project" value="InterPro"/>
</dbReference>
<evidence type="ECO:0000256" key="2">
    <source>
        <dbReference type="ARBA" id="ARBA00004991"/>
    </source>
</evidence>
<comment type="similarity">
    <text evidence="4 18">Belongs to the sterol desaturase family. SCS7 subfamily.</text>
</comment>
<keyword evidence="9 18" id="KW-0256">Endoplasmic reticulum</keyword>
<gene>
    <name evidence="23" type="primary">SCS7</name>
    <name evidence="23" type="ORF">BGZ65_008676</name>
</gene>
<comment type="pathway">
    <text evidence="3">Lipid metabolism.</text>
</comment>
<evidence type="ECO:0000256" key="19">
    <source>
        <dbReference type="PIRSR" id="PIRSR005149-1"/>
    </source>
</evidence>
<feature type="domain" description="Cytochrome b5 heme-binding" evidence="22">
    <location>
        <begin position="1"/>
        <end position="80"/>
    </location>
</feature>
<evidence type="ECO:0000256" key="11">
    <source>
        <dbReference type="ARBA" id="ARBA00022833"/>
    </source>
</evidence>
<dbReference type="InterPro" id="IPR014430">
    <property type="entry name" value="Scs7"/>
</dbReference>
<feature type="binding site" evidence="19">
    <location>
        <position position="275"/>
    </location>
    <ligand>
        <name>Zn(2+)</name>
        <dbReference type="ChEBI" id="CHEBI:29105"/>
        <label>1</label>
    </ligand>
</feature>
<evidence type="ECO:0000256" key="16">
    <source>
        <dbReference type="ARBA" id="ARBA00023136"/>
    </source>
</evidence>
<dbReference type="InterPro" id="IPR018506">
    <property type="entry name" value="Cyt_B5_heme-BS"/>
</dbReference>
<dbReference type="InterPro" id="IPR001199">
    <property type="entry name" value="Cyt_B5-like_heme/steroid-bd"/>
</dbReference>
<dbReference type="PROSITE" id="PS50255">
    <property type="entry name" value="CYTOCHROME_B5_2"/>
    <property type="match status" value="1"/>
</dbReference>
<dbReference type="PROSITE" id="PS00191">
    <property type="entry name" value="CYTOCHROME_B5_1"/>
    <property type="match status" value="1"/>
</dbReference>
<keyword evidence="13 18" id="KW-0560">Oxidoreductase</keyword>
<comment type="pathway">
    <text evidence="2">Sphingolipid metabolism.</text>
</comment>
<feature type="binding site" evidence="19">
    <location>
        <position position="271"/>
    </location>
    <ligand>
        <name>Zn(2+)</name>
        <dbReference type="ChEBI" id="CHEBI:29105"/>
        <label>2</label>
    </ligand>
</feature>
<feature type="binding site" evidence="19">
    <location>
        <position position="291"/>
    </location>
    <ligand>
        <name>Zn(2+)</name>
        <dbReference type="ChEBI" id="CHEBI:29105"/>
        <label>1</label>
    </ligand>
</feature>
<keyword evidence="24" id="KW-1185">Reference proteome</keyword>
<comment type="cofactor">
    <cofactor evidence="18 19">
        <name>Zn(2+)</name>
        <dbReference type="ChEBI" id="CHEBI:29105"/>
    </cofactor>
    <text evidence="18 19">Binds 2 Zn(2+) ions per subunit that likely form a catalytic dimetal center.</text>
</comment>
<evidence type="ECO:0000256" key="8">
    <source>
        <dbReference type="ARBA" id="ARBA00022723"/>
    </source>
</evidence>
<dbReference type="FunFam" id="3.10.120.10:FF:000007">
    <property type="entry name" value="Sulfite oxidase, mitochondrial"/>
    <property type="match status" value="1"/>
</dbReference>
<dbReference type="GO" id="GO:0080132">
    <property type="term" value="F:fatty acid 2-hydroxylase activity"/>
    <property type="evidence" value="ECO:0007669"/>
    <property type="project" value="InterPro"/>
</dbReference>
<evidence type="ECO:0000256" key="5">
    <source>
        <dbReference type="ARBA" id="ARBA00022516"/>
    </source>
</evidence>
<dbReference type="SUPFAM" id="SSF55856">
    <property type="entry name" value="Cytochrome b5-like heme/steroid binding domain"/>
    <property type="match status" value="1"/>
</dbReference>
<evidence type="ECO:0000256" key="12">
    <source>
        <dbReference type="ARBA" id="ARBA00022989"/>
    </source>
</evidence>
<keyword evidence="17 18" id="KW-0275">Fatty acid biosynthesis</keyword>
<dbReference type="EC" id="1.-.-.-" evidence="18"/>
<dbReference type="AlphaFoldDB" id="A0A9P6IX19"/>
<name>A0A9P6IX19_9FUNG</name>
<dbReference type="GO" id="GO:0006633">
    <property type="term" value="P:fatty acid biosynthetic process"/>
    <property type="evidence" value="ECO:0007669"/>
    <property type="project" value="UniProtKB-KW"/>
</dbReference>
<feature type="binding site" evidence="19">
    <location>
        <position position="295"/>
    </location>
    <ligand>
        <name>Zn(2+)</name>
        <dbReference type="ChEBI" id="CHEBI:29105"/>
        <label>1</label>
    </ligand>
</feature>
<evidence type="ECO:0000256" key="4">
    <source>
        <dbReference type="ARBA" id="ARBA00005747"/>
    </source>
</evidence>
<dbReference type="Proteomes" id="UP000749646">
    <property type="component" value="Unassembled WGS sequence"/>
</dbReference>
<evidence type="ECO:0000256" key="15">
    <source>
        <dbReference type="ARBA" id="ARBA00023098"/>
    </source>
</evidence>
<evidence type="ECO:0000256" key="14">
    <source>
        <dbReference type="ARBA" id="ARBA00023004"/>
    </source>
</evidence>
<comment type="caution">
    <text evidence="23">The sequence shown here is derived from an EMBL/GenBank/DDBJ whole genome shotgun (WGS) entry which is preliminary data.</text>
</comment>
<dbReference type="PRINTS" id="PR00363">
    <property type="entry name" value="CYTOCHROMEB5"/>
</dbReference>
<reference evidence="23" key="1">
    <citation type="journal article" date="2020" name="Fungal Divers.">
        <title>Resolving the Mortierellaceae phylogeny through synthesis of multi-gene phylogenetics and phylogenomics.</title>
        <authorList>
            <person name="Vandepol N."/>
            <person name="Liber J."/>
            <person name="Desiro A."/>
            <person name="Na H."/>
            <person name="Kennedy M."/>
            <person name="Barry K."/>
            <person name="Grigoriev I.V."/>
            <person name="Miller A.N."/>
            <person name="O'Donnell K."/>
            <person name="Stajich J.E."/>
            <person name="Bonito G."/>
        </authorList>
    </citation>
    <scope>NUCLEOTIDE SEQUENCE</scope>
    <source>
        <strain evidence="23">MES-2147</strain>
    </source>
</reference>
<keyword evidence="14 18" id="KW-0408">Iron</keyword>
<feature type="transmembrane region" description="Helical" evidence="21">
    <location>
        <begin position="186"/>
        <end position="203"/>
    </location>
</feature>
<dbReference type="InterPro" id="IPR006694">
    <property type="entry name" value="Fatty_acid_hydroxylase"/>
</dbReference>
<evidence type="ECO:0000313" key="23">
    <source>
        <dbReference type="EMBL" id="KAF9947627.1"/>
    </source>
</evidence>
<dbReference type="Gene3D" id="3.10.120.10">
    <property type="entry name" value="Cytochrome b5-like heme/steroid binding domain"/>
    <property type="match status" value="1"/>
</dbReference>
<accession>A0A9P6IX19</accession>
<keyword evidence="11 19" id="KW-0862">Zinc</keyword>
<evidence type="ECO:0000313" key="24">
    <source>
        <dbReference type="Proteomes" id="UP000749646"/>
    </source>
</evidence>
<feature type="binding site" description="axial binding residue" evidence="20">
    <location>
        <position position="63"/>
    </location>
    <ligand>
        <name>heme</name>
        <dbReference type="ChEBI" id="CHEBI:30413"/>
    </ligand>
    <ligandPart>
        <name>Fe</name>
        <dbReference type="ChEBI" id="CHEBI:18248"/>
    </ligandPart>
</feature>
<organism evidence="23 24">
    <name type="scientific">Modicella reniformis</name>
    <dbReference type="NCBI Taxonomy" id="1440133"/>
    <lineage>
        <taxon>Eukaryota</taxon>
        <taxon>Fungi</taxon>
        <taxon>Fungi incertae sedis</taxon>
        <taxon>Mucoromycota</taxon>
        <taxon>Mortierellomycotina</taxon>
        <taxon>Mortierellomycetes</taxon>
        <taxon>Mortierellales</taxon>
        <taxon>Mortierellaceae</taxon>
        <taxon>Modicella</taxon>
    </lineage>
</organism>
<keyword evidence="5 18" id="KW-0444">Lipid biosynthesis</keyword>
<dbReference type="PANTHER" id="PTHR12863">
    <property type="entry name" value="FATTY ACID HYDROXYLASE"/>
    <property type="match status" value="1"/>
</dbReference>